<feature type="transmembrane region" description="Helical" evidence="8">
    <location>
        <begin position="785"/>
        <end position="807"/>
    </location>
</feature>
<comment type="similarity">
    <text evidence="2">Belongs to the ABC-4 integral membrane protein family. LolC/E subfamily.</text>
</comment>
<feature type="transmembrane region" description="Helical" evidence="8">
    <location>
        <begin position="440"/>
        <end position="463"/>
    </location>
</feature>
<evidence type="ECO:0000256" key="8">
    <source>
        <dbReference type="SAM" id="Phobius"/>
    </source>
</evidence>
<evidence type="ECO:0000313" key="10">
    <source>
        <dbReference type="EMBL" id="GAA3616298.1"/>
    </source>
</evidence>
<dbReference type="InterPro" id="IPR003838">
    <property type="entry name" value="ABC3_permease_C"/>
</dbReference>
<feature type="transmembrane region" description="Helical" evidence="8">
    <location>
        <begin position="325"/>
        <end position="347"/>
    </location>
</feature>
<keyword evidence="5 8" id="KW-1133">Transmembrane helix</keyword>
<organism evidence="10 11">
    <name type="scientific">Nonomuraea rosea</name>
    <dbReference type="NCBI Taxonomy" id="638574"/>
    <lineage>
        <taxon>Bacteria</taxon>
        <taxon>Bacillati</taxon>
        <taxon>Actinomycetota</taxon>
        <taxon>Actinomycetes</taxon>
        <taxon>Streptosporangiales</taxon>
        <taxon>Streptosporangiaceae</taxon>
        <taxon>Nonomuraea</taxon>
    </lineage>
</organism>
<protein>
    <submittedName>
        <fullName evidence="10">ABC transporter permease</fullName>
    </submittedName>
</protein>
<evidence type="ECO:0000256" key="5">
    <source>
        <dbReference type="ARBA" id="ARBA00022989"/>
    </source>
</evidence>
<keyword evidence="4 8" id="KW-0812">Transmembrane</keyword>
<proteinExistence type="inferred from homology"/>
<feature type="transmembrane region" description="Helical" evidence="8">
    <location>
        <begin position="749"/>
        <end position="773"/>
    </location>
</feature>
<sequence>MLKRAQEHVSAPRAARQVQGATGRGGRGGGSLALAWDLARGRWGSLAGTFLALGLAVGILSMTGLVFASAQPQVPARYAGAAVLVKTPSTGGEVNGLFYPDKPWSPEQVRSLTERLGRIPGVAAAVSDRTFYAQAVIGGKPVTGATQGYLWPSAALAPYRLAAGKPPAGPDEVVVSRALGLAPGRQVTVLTADGPASYSVSGTVAGPGYYFAQARASGVRVIGLAAEAGADVAAIKRAARAVVGAKGLVLSGEARSATEPVADVQTRWFGYQILSGMAILVAFTAVFIVASTFAFGVAQRRRELGLLRTVGATPRQMRALMHGEALVIGVAAAAVGVAVGTACAPGFGQTLVDLGFQPRSFAVEIRLWPMLACFAAGLAVAQLGVWAASRRAAKVAPLEALREAVVDERPMTAGRWVFGALFTLVGVVLGVFIAGESDSVIQYSFYAAGTLIVGLSLLAPAVIPPLVRAVSWPVRSGAIGMLVRQGALTAVRRTASTAAPVLVTVGFAVLVTGMVETNVGANGLRRAAAVQAQWVLAPQDTPGLTDAAVSAAGGSSTLPTTVYTGARPFSAIGVAGRTKADVIAGDLQDLRGGQTMAVAEWAARERGWRVGTAAPVAFEDGQSLRLTVVAVLNKAPADILLTRQTVRDHDPSALTEPVYLPTPTAVPADTGAVIEKVTDRIAGIKEHEDELVWVFVLILVGLSVGYSAISIANTLLMATANRTTDLRVLRLSCATTGQVLRTVALESTLVVAIGALLGIAVAVTALVGITTGLTNMIGMTVSMILPWPIIGAVIGICLLLAVAASVIPARTALQPPRP</sequence>
<comment type="caution">
    <text evidence="10">The sequence shown here is derived from an EMBL/GenBank/DDBJ whole genome shotgun (WGS) entry which is preliminary data.</text>
</comment>
<evidence type="ECO:0000256" key="1">
    <source>
        <dbReference type="ARBA" id="ARBA00004651"/>
    </source>
</evidence>
<feature type="transmembrane region" description="Helical" evidence="8">
    <location>
        <begin position="691"/>
        <end position="712"/>
    </location>
</feature>
<evidence type="ECO:0000259" key="9">
    <source>
        <dbReference type="Pfam" id="PF02687"/>
    </source>
</evidence>
<evidence type="ECO:0000256" key="4">
    <source>
        <dbReference type="ARBA" id="ARBA00022692"/>
    </source>
</evidence>
<feature type="transmembrane region" description="Helical" evidence="8">
    <location>
        <begin position="46"/>
        <end position="68"/>
    </location>
</feature>
<evidence type="ECO:0000256" key="6">
    <source>
        <dbReference type="ARBA" id="ARBA00023136"/>
    </source>
</evidence>
<feature type="transmembrane region" description="Helical" evidence="8">
    <location>
        <begin position="416"/>
        <end position="434"/>
    </location>
</feature>
<evidence type="ECO:0000256" key="3">
    <source>
        <dbReference type="ARBA" id="ARBA00022475"/>
    </source>
</evidence>
<evidence type="ECO:0000256" key="7">
    <source>
        <dbReference type="SAM" id="MobiDB-lite"/>
    </source>
</evidence>
<dbReference type="PANTHER" id="PTHR30489:SF0">
    <property type="entry name" value="LIPOPROTEIN-RELEASING SYSTEM TRANSMEMBRANE PROTEIN LOLE"/>
    <property type="match status" value="1"/>
</dbReference>
<gene>
    <name evidence="10" type="ORF">GCM10022419_121980</name>
</gene>
<dbReference type="EMBL" id="BAABDQ010000054">
    <property type="protein sequence ID" value="GAA3616298.1"/>
    <property type="molecule type" value="Genomic_DNA"/>
</dbReference>
<feature type="transmembrane region" description="Helical" evidence="8">
    <location>
        <begin position="273"/>
        <end position="298"/>
    </location>
</feature>
<dbReference type="Proteomes" id="UP001500630">
    <property type="component" value="Unassembled WGS sequence"/>
</dbReference>
<name>A0ABP6ZS97_9ACTN</name>
<feature type="transmembrane region" description="Helical" evidence="8">
    <location>
        <begin position="367"/>
        <end position="388"/>
    </location>
</feature>
<keyword evidence="11" id="KW-1185">Reference proteome</keyword>
<feature type="region of interest" description="Disordered" evidence="7">
    <location>
        <begin position="1"/>
        <end position="29"/>
    </location>
</feature>
<dbReference type="Pfam" id="PF02687">
    <property type="entry name" value="FtsX"/>
    <property type="match status" value="2"/>
</dbReference>
<accession>A0ABP6ZS97</accession>
<evidence type="ECO:0000313" key="11">
    <source>
        <dbReference type="Proteomes" id="UP001500630"/>
    </source>
</evidence>
<dbReference type="PANTHER" id="PTHR30489">
    <property type="entry name" value="LIPOPROTEIN-RELEASING SYSTEM TRANSMEMBRANE PROTEIN LOLE"/>
    <property type="match status" value="1"/>
</dbReference>
<comment type="subcellular location">
    <subcellularLocation>
        <location evidence="1">Cell membrane</location>
        <topology evidence="1">Multi-pass membrane protein</topology>
    </subcellularLocation>
</comment>
<dbReference type="InterPro" id="IPR051447">
    <property type="entry name" value="Lipoprotein-release_system"/>
</dbReference>
<evidence type="ECO:0000256" key="2">
    <source>
        <dbReference type="ARBA" id="ARBA00005236"/>
    </source>
</evidence>
<feature type="domain" description="ABC3 transporter permease C-terminal" evidence="9">
    <location>
        <begin position="698"/>
        <end position="813"/>
    </location>
</feature>
<feature type="domain" description="ABC3 transporter permease C-terminal" evidence="9">
    <location>
        <begin position="277"/>
        <end position="396"/>
    </location>
</feature>
<keyword evidence="3" id="KW-1003">Cell membrane</keyword>
<keyword evidence="6 8" id="KW-0472">Membrane</keyword>
<reference evidence="11" key="1">
    <citation type="journal article" date="2019" name="Int. J. Syst. Evol. Microbiol.">
        <title>The Global Catalogue of Microorganisms (GCM) 10K type strain sequencing project: providing services to taxonomists for standard genome sequencing and annotation.</title>
        <authorList>
            <consortium name="The Broad Institute Genomics Platform"/>
            <consortium name="The Broad Institute Genome Sequencing Center for Infectious Disease"/>
            <person name="Wu L."/>
            <person name="Ma J."/>
        </authorList>
    </citation>
    <scope>NUCLEOTIDE SEQUENCE [LARGE SCALE GENOMIC DNA]</scope>
    <source>
        <strain evidence="11">JCM 17326</strain>
    </source>
</reference>